<feature type="transmembrane region" description="Helical" evidence="1">
    <location>
        <begin position="171"/>
        <end position="190"/>
    </location>
</feature>
<feature type="transmembrane region" description="Helical" evidence="1">
    <location>
        <begin position="337"/>
        <end position="357"/>
    </location>
</feature>
<accession>A0A4R7FHV2</accession>
<keyword evidence="1" id="KW-0812">Transmembrane</keyword>
<feature type="transmembrane region" description="Helical" evidence="1">
    <location>
        <begin position="149"/>
        <end position="165"/>
    </location>
</feature>
<proteinExistence type="predicted"/>
<gene>
    <name evidence="2" type="ORF">CLV52_3481</name>
</gene>
<dbReference type="OrthoDB" id="9133572at2"/>
<feature type="transmembrane region" description="Helical" evidence="1">
    <location>
        <begin position="248"/>
        <end position="269"/>
    </location>
</feature>
<keyword evidence="3" id="KW-1185">Reference proteome</keyword>
<evidence type="ECO:0000313" key="3">
    <source>
        <dbReference type="Proteomes" id="UP000295344"/>
    </source>
</evidence>
<evidence type="ECO:0000313" key="2">
    <source>
        <dbReference type="EMBL" id="TDS74957.1"/>
    </source>
</evidence>
<dbReference type="EMBL" id="SOAM01000004">
    <property type="protein sequence ID" value="TDS74957.1"/>
    <property type="molecule type" value="Genomic_DNA"/>
</dbReference>
<keyword evidence="1" id="KW-1133">Transmembrane helix</keyword>
<feature type="transmembrane region" description="Helical" evidence="1">
    <location>
        <begin position="369"/>
        <end position="387"/>
    </location>
</feature>
<keyword evidence="1" id="KW-0472">Membrane</keyword>
<organism evidence="2 3">
    <name type="scientific">Amnibacterium kyonggiense</name>
    <dbReference type="NCBI Taxonomy" id="595671"/>
    <lineage>
        <taxon>Bacteria</taxon>
        <taxon>Bacillati</taxon>
        <taxon>Actinomycetota</taxon>
        <taxon>Actinomycetes</taxon>
        <taxon>Micrococcales</taxon>
        <taxon>Microbacteriaceae</taxon>
        <taxon>Amnibacterium</taxon>
    </lineage>
</organism>
<comment type="caution">
    <text evidence="2">The sequence shown here is derived from an EMBL/GenBank/DDBJ whole genome shotgun (WGS) entry which is preliminary data.</text>
</comment>
<dbReference type="Proteomes" id="UP000295344">
    <property type="component" value="Unassembled WGS sequence"/>
</dbReference>
<dbReference type="AlphaFoldDB" id="A0A4R7FHV2"/>
<reference evidence="2 3" key="1">
    <citation type="submission" date="2019-03" db="EMBL/GenBank/DDBJ databases">
        <title>Genomic Encyclopedia of Archaeal and Bacterial Type Strains, Phase II (KMG-II): from individual species to whole genera.</title>
        <authorList>
            <person name="Goeker M."/>
        </authorList>
    </citation>
    <scope>NUCLEOTIDE SEQUENCE [LARGE SCALE GENOMIC DNA]</scope>
    <source>
        <strain evidence="2 3">DSM 24782</strain>
    </source>
</reference>
<feature type="transmembrane region" description="Helical" evidence="1">
    <location>
        <begin position="399"/>
        <end position="422"/>
    </location>
</feature>
<feature type="transmembrane region" description="Helical" evidence="1">
    <location>
        <begin position="127"/>
        <end position="144"/>
    </location>
</feature>
<evidence type="ECO:0000256" key="1">
    <source>
        <dbReference type="SAM" id="Phobius"/>
    </source>
</evidence>
<feature type="transmembrane region" description="Helical" evidence="1">
    <location>
        <begin position="218"/>
        <end position="236"/>
    </location>
</feature>
<dbReference type="RefSeq" id="WP_133767614.1">
    <property type="nucleotide sequence ID" value="NZ_BAAARP010000001.1"/>
</dbReference>
<feature type="transmembrane region" description="Helical" evidence="1">
    <location>
        <begin position="197"/>
        <end position="212"/>
    </location>
</feature>
<evidence type="ECO:0008006" key="4">
    <source>
        <dbReference type="Google" id="ProtNLM"/>
    </source>
</evidence>
<name>A0A4R7FHV2_9MICO</name>
<sequence>MTRRRTIQAVLALVALGFALIPVFQANILAPGDTYYFTNWDRHSQALVLSKIEQDTTGEGSSRFGLVAANPDPDAPYSTFDGLRGGAVPASTSYSPYASSLGLQGWAFEGLYRAGCSTLNCLNTVESGVFSLVLVLFTTLLALAVRRSFGIVVLLSSLVSPWVVSSAHNLYWVPWTWLLPACAAAGVVLARTRRQRIVWIVMAGAATALKSTTGYEYLSTTTLLAASIPVLAMLLGRPVDRRTAFRRSAAVFASCVAGFLVVLIVHILVTGQGSFVAGADFVVHDALRRTHGSAALDSDPLVNASLKASLGAVLTRYIVGWSTALFAVGIGGPYPSLSIGTGGFWGLSVLAVGAVVLQLVREPVRGRRDLAVLVAGVAPALSWFVLAKSHSFTETNENYVLWYLICIPTLVWLLGSAVLRWLRPPEAEPERLGAAASR</sequence>
<protein>
    <recommendedName>
        <fullName evidence="4">Dolichyl-phosphate-mannose-protein mannosyltransferase</fullName>
    </recommendedName>
</protein>